<accession>A0A8S5R5Q9</accession>
<dbReference type="EMBL" id="BK015814">
    <property type="protein sequence ID" value="DAE26332.1"/>
    <property type="molecule type" value="Genomic_DNA"/>
</dbReference>
<protein>
    <submittedName>
        <fullName evidence="1">Uncharacterized protein</fullName>
    </submittedName>
</protein>
<proteinExistence type="predicted"/>
<organism evidence="1">
    <name type="scientific">Myoviridae sp. ct2798</name>
    <dbReference type="NCBI Taxonomy" id="2827285"/>
    <lineage>
        <taxon>Viruses</taxon>
        <taxon>Duplodnaviria</taxon>
        <taxon>Heunggongvirae</taxon>
        <taxon>Uroviricota</taxon>
        <taxon>Caudoviricetes</taxon>
    </lineage>
</organism>
<evidence type="ECO:0000313" key="1">
    <source>
        <dbReference type="EMBL" id="DAE26332.1"/>
    </source>
</evidence>
<reference evidence="1" key="1">
    <citation type="journal article" date="2021" name="Proc. Natl. Acad. Sci. U.S.A.">
        <title>A Catalog of Tens of Thousands of Viruses from Human Metagenomes Reveals Hidden Associations with Chronic Diseases.</title>
        <authorList>
            <person name="Tisza M.J."/>
            <person name="Buck C.B."/>
        </authorList>
    </citation>
    <scope>NUCLEOTIDE SEQUENCE</scope>
    <source>
        <strain evidence="1">Ct2798</strain>
    </source>
</reference>
<sequence length="72" mass="7761">MAKIIIEIEDLPEGIDINFKGDLPAADAKDKTGAQQTAVLISKMIQAAQQTAVLISKMIQAAQMMASPIRKH</sequence>
<name>A0A8S5R5Q9_9CAUD</name>